<sequence length="227" mass="23988">MTVTENLRSVRTRIDDACRAAGRDPSSVTLLPVSKYHGIDQIREAHRAGYALFGENRVQEMAEKSEALAGEGIGFAVIGRVQTNKAKQVAELAAELHSLDSLRLATALQRRLQGLGRRLPVLVQVNTSGEPQKGGIEPSEAPEFAKQLAGLDALVPMGLMTMAVNSPDRAVVAACFATLAAVQAALRDTTGGGWDELSMGMSGDFPIAIEHGATTVRLGTAIFGPRG</sequence>
<comment type="function">
    <text evidence="2">Pyridoxal 5'-phosphate (PLP)-binding protein, which is involved in PLP homeostasis.</text>
</comment>
<gene>
    <name evidence="6" type="ORF">RPIT_05180</name>
</gene>
<evidence type="ECO:0000256" key="3">
    <source>
        <dbReference type="PIRSR" id="PIRSR004848-1"/>
    </source>
</evidence>
<dbReference type="Gene3D" id="3.20.20.10">
    <property type="entry name" value="Alanine racemase"/>
    <property type="match status" value="1"/>
</dbReference>
<name>A0A1Q2CDT9_9ACTN</name>
<dbReference type="KEGG" id="tfl:RPIT_05180"/>
<dbReference type="EMBL" id="CP019605">
    <property type="protein sequence ID" value="AQP44279.1"/>
    <property type="molecule type" value="Genomic_DNA"/>
</dbReference>
<dbReference type="Proteomes" id="UP000188324">
    <property type="component" value="Chromosome"/>
</dbReference>
<dbReference type="PANTHER" id="PTHR10146:SF14">
    <property type="entry name" value="PYRIDOXAL PHOSPHATE HOMEOSTASIS PROTEIN"/>
    <property type="match status" value="1"/>
</dbReference>
<accession>A0A1Q2CDT9</accession>
<feature type="modified residue" description="N6-(pyridoxal phosphate)lysine" evidence="2 3">
    <location>
        <position position="35"/>
    </location>
</feature>
<organism evidence="6 7">
    <name type="scientific">Tessaracoccus flavus</name>
    <dbReference type="NCBI Taxonomy" id="1610493"/>
    <lineage>
        <taxon>Bacteria</taxon>
        <taxon>Bacillati</taxon>
        <taxon>Actinomycetota</taxon>
        <taxon>Actinomycetes</taxon>
        <taxon>Propionibacteriales</taxon>
        <taxon>Propionibacteriaceae</taxon>
        <taxon>Tessaracoccus</taxon>
    </lineage>
</organism>
<dbReference type="SUPFAM" id="SSF51419">
    <property type="entry name" value="PLP-binding barrel"/>
    <property type="match status" value="1"/>
</dbReference>
<comment type="similarity">
    <text evidence="2 4">Belongs to the pyridoxal phosphate-binding protein YggS/PROSC family.</text>
</comment>
<dbReference type="HAMAP" id="MF_02087">
    <property type="entry name" value="PLP_homeostasis"/>
    <property type="match status" value="1"/>
</dbReference>
<evidence type="ECO:0000256" key="1">
    <source>
        <dbReference type="ARBA" id="ARBA00022898"/>
    </source>
</evidence>
<reference evidence="6 7" key="1">
    <citation type="journal article" date="2016" name="Int. J. Syst. Evol. Microbiol.">
        <title>Tessaracoccus flavus sp. nov., isolated from the drainage system of a lindane-producing factory.</title>
        <authorList>
            <person name="Kumari R."/>
            <person name="Singh P."/>
            <person name="Schumann P."/>
            <person name="Lal R."/>
        </authorList>
    </citation>
    <scope>NUCLEOTIDE SEQUENCE [LARGE SCALE GENOMIC DNA]</scope>
    <source>
        <strain evidence="6 7">RP1T</strain>
    </source>
</reference>
<evidence type="ECO:0000256" key="2">
    <source>
        <dbReference type="HAMAP-Rule" id="MF_02087"/>
    </source>
</evidence>
<keyword evidence="7" id="KW-1185">Reference proteome</keyword>
<dbReference type="InterPro" id="IPR011078">
    <property type="entry name" value="PyrdxlP_homeostasis"/>
</dbReference>
<comment type="cofactor">
    <cofactor evidence="3">
        <name>pyridoxal 5'-phosphate</name>
        <dbReference type="ChEBI" id="CHEBI:597326"/>
    </cofactor>
</comment>
<evidence type="ECO:0000259" key="5">
    <source>
        <dbReference type="Pfam" id="PF01168"/>
    </source>
</evidence>
<dbReference type="STRING" id="1610493.RPIT_05180"/>
<dbReference type="FunFam" id="3.20.20.10:FF:000018">
    <property type="entry name" value="Pyridoxal phosphate homeostasis protein"/>
    <property type="match status" value="1"/>
</dbReference>
<keyword evidence="1 2" id="KW-0663">Pyridoxal phosphate</keyword>
<dbReference type="InterPro" id="IPR029066">
    <property type="entry name" value="PLP-binding_barrel"/>
</dbReference>
<evidence type="ECO:0000313" key="7">
    <source>
        <dbReference type="Proteomes" id="UP000188324"/>
    </source>
</evidence>
<dbReference type="RefSeq" id="WP_077341276.1">
    <property type="nucleotide sequence ID" value="NZ_CP019605.1"/>
</dbReference>
<evidence type="ECO:0000256" key="4">
    <source>
        <dbReference type="RuleBase" id="RU004514"/>
    </source>
</evidence>
<feature type="domain" description="Alanine racemase N-terminal" evidence="5">
    <location>
        <begin position="14"/>
        <end position="225"/>
    </location>
</feature>
<dbReference type="PIRSF" id="PIRSF004848">
    <property type="entry name" value="YBL036c_PLPDEIII"/>
    <property type="match status" value="1"/>
</dbReference>
<dbReference type="GO" id="GO:0030170">
    <property type="term" value="F:pyridoxal phosphate binding"/>
    <property type="evidence" value="ECO:0007669"/>
    <property type="project" value="UniProtKB-UniRule"/>
</dbReference>
<dbReference type="OrthoDB" id="9804072at2"/>
<dbReference type="InterPro" id="IPR001608">
    <property type="entry name" value="Ala_racemase_N"/>
</dbReference>
<proteinExistence type="inferred from homology"/>
<evidence type="ECO:0000313" key="6">
    <source>
        <dbReference type="EMBL" id="AQP44279.1"/>
    </source>
</evidence>
<dbReference type="Pfam" id="PF01168">
    <property type="entry name" value="Ala_racemase_N"/>
    <property type="match status" value="1"/>
</dbReference>
<dbReference type="AlphaFoldDB" id="A0A1Q2CDT9"/>
<dbReference type="PANTHER" id="PTHR10146">
    <property type="entry name" value="PROLINE SYNTHETASE CO-TRANSCRIBED BACTERIAL HOMOLOG PROTEIN"/>
    <property type="match status" value="1"/>
</dbReference>
<dbReference type="CDD" id="cd00635">
    <property type="entry name" value="PLPDE_III_YBL036c_like"/>
    <property type="match status" value="1"/>
</dbReference>
<protein>
    <recommendedName>
        <fullName evidence="2">Pyridoxal phosphate homeostasis protein</fullName>
        <shortName evidence="2">PLP homeostasis protein</shortName>
    </recommendedName>
</protein>
<dbReference type="NCBIfam" id="TIGR00044">
    <property type="entry name" value="YggS family pyridoxal phosphate-dependent enzyme"/>
    <property type="match status" value="1"/>
</dbReference>